<dbReference type="EMBL" id="ASYZ01000119">
    <property type="protein sequence ID" value="EPR83950.1"/>
    <property type="molecule type" value="Genomic_DNA"/>
</dbReference>
<comment type="caution">
    <text evidence="1">The sequence shown here is derived from an EMBL/GenBank/DDBJ whole genome shotgun (WGS) entry which is preliminary data.</text>
</comment>
<dbReference type="AlphaFoldDB" id="S7WLD8"/>
<proteinExistence type="predicted"/>
<protein>
    <submittedName>
        <fullName evidence="1">Uncharacterized protein</fullName>
    </submittedName>
</protein>
<reference evidence="1 2" key="1">
    <citation type="submission" date="2013-05" db="EMBL/GenBank/DDBJ databases">
        <title>Genome assembly of Acinetobacter junii MTCC 11364.</title>
        <authorList>
            <person name="Khatri I."/>
            <person name="Singh N.K."/>
            <person name="Subramanian S."/>
            <person name="Mayilraj S."/>
        </authorList>
    </citation>
    <scope>NUCLEOTIDE SEQUENCE [LARGE SCALE GENOMIC DNA]</scope>
    <source>
        <strain evidence="1 2">MTCC 11364</strain>
    </source>
</reference>
<name>S7WLD8_ACIJU</name>
<gene>
    <name evidence="1" type="ORF">L292_0370</name>
</gene>
<sequence>MKLTVISNTFCLAVTGSSDAVTEHNKDKPIKLCDEFHDFYPAQNTTDQNGCSS</sequence>
<dbReference type="Proteomes" id="UP000018420">
    <property type="component" value="Unassembled WGS sequence"/>
</dbReference>
<accession>S7WLD8</accession>
<dbReference type="PATRIC" id="fig|1330047.3.peg.2254"/>
<evidence type="ECO:0000313" key="1">
    <source>
        <dbReference type="EMBL" id="EPR83950.1"/>
    </source>
</evidence>
<evidence type="ECO:0000313" key="2">
    <source>
        <dbReference type="Proteomes" id="UP000018420"/>
    </source>
</evidence>
<organism evidence="1 2">
    <name type="scientific">Acinetobacter junii CIP 107470 = MTCC 11364</name>
    <dbReference type="NCBI Taxonomy" id="1217666"/>
    <lineage>
        <taxon>Bacteria</taxon>
        <taxon>Pseudomonadati</taxon>
        <taxon>Pseudomonadota</taxon>
        <taxon>Gammaproteobacteria</taxon>
        <taxon>Moraxellales</taxon>
        <taxon>Moraxellaceae</taxon>
        <taxon>Acinetobacter</taxon>
    </lineage>
</organism>